<dbReference type="Gene3D" id="1.10.630.10">
    <property type="entry name" value="Cytochrome P450"/>
    <property type="match status" value="1"/>
</dbReference>
<gene>
    <name evidence="7" type="ORF">OsJ_35172</name>
</gene>
<comment type="similarity">
    <text evidence="1">Belongs to the cytochrome P450 family.</text>
</comment>
<dbReference type="Pfam" id="PF20067">
    <property type="entry name" value="SSL_N"/>
    <property type="match status" value="1"/>
</dbReference>
<reference evidence="7" key="1">
    <citation type="journal article" date="2005" name="PLoS Biol.">
        <title>The genomes of Oryza sativa: a history of duplications.</title>
        <authorList>
            <person name="Yu J."/>
            <person name="Wang J."/>
            <person name="Lin W."/>
            <person name="Li S."/>
            <person name="Li H."/>
            <person name="Zhou J."/>
            <person name="Ni P."/>
            <person name="Dong W."/>
            <person name="Hu S."/>
            <person name="Zeng C."/>
            <person name="Zhang J."/>
            <person name="Zhang Y."/>
            <person name="Li R."/>
            <person name="Xu Z."/>
            <person name="Li S."/>
            <person name="Li X."/>
            <person name="Zheng H."/>
            <person name="Cong L."/>
            <person name="Lin L."/>
            <person name="Yin J."/>
            <person name="Geng J."/>
            <person name="Li G."/>
            <person name="Shi J."/>
            <person name="Liu J."/>
            <person name="Lv H."/>
            <person name="Li J."/>
            <person name="Wang J."/>
            <person name="Deng Y."/>
            <person name="Ran L."/>
            <person name="Shi X."/>
            <person name="Wang X."/>
            <person name="Wu Q."/>
            <person name="Li C."/>
            <person name="Ren X."/>
            <person name="Wang J."/>
            <person name="Wang X."/>
            <person name="Li D."/>
            <person name="Liu D."/>
            <person name="Zhang X."/>
            <person name="Ji Z."/>
            <person name="Zhao W."/>
            <person name="Sun Y."/>
            <person name="Zhang Z."/>
            <person name="Bao J."/>
            <person name="Han Y."/>
            <person name="Dong L."/>
            <person name="Ji J."/>
            <person name="Chen P."/>
            <person name="Wu S."/>
            <person name="Liu J."/>
            <person name="Xiao Y."/>
            <person name="Bu D."/>
            <person name="Tan J."/>
            <person name="Yang L."/>
            <person name="Ye C."/>
            <person name="Zhang J."/>
            <person name="Xu J."/>
            <person name="Zhou Y."/>
            <person name="Yu Y."/>
            <person name="Zhang B."/>
            <person name="Zhuang S."/>
            <person name="Wei H."/>
            <person name="Liu B."/>
            <person name="Lei M."/>
            <person name="Yu H."/>
            <person name="Li Y."/>
            <person name="Xu H."/>
            <person name="Wei S."/>
            <person name="He X."/>
            <person name="Fang L."/>
            <person name="Zhang Z."/>
            <person name="Zhang Y."/>
            <person name="Huang X."/>
            <person name="Su Z."/>
            <person name="Tong W."/>
            <person name="Li J."/>
            <person name="Tong Z."/>
            <person name="Li S."/>
            <person name="Ye J."/>
            <person name="Wang L."/>
            <person name="Fang L."/>
            <person name="Lei T."/>
            <person name="Chen C."/>
            <person name="Chen H."/>
            <person name="Xu Z."/>
            <person name="Li H."/>
            <person name="Huang H."/>
            <person name="Zhang F."/>
            <person name="Xu H."/>
            <person name="Li N."/>
            <person name="Zhao C."/>
            <person name="Li S."/>
            <person name="Dong L."/>
            <person name="Huang Y."/>
            <person name="Li L."/>
            <person name="Xi Y."/>
            <person name="Qi Q."/>
            <person name="Li W."/>
            <person name="Zhang B."/>
            <person name="Hu W."/>
            <person name="Zhang Y."/>
            <person name="Tian X."/>
            <person name="Jiao Y."/>
            <person name="Liang X."/>
            <person name="Jin J."/>
            <person name="Gao L."/>
            <person name="Zheng W."/>
            <person name="Hao B."/>
            <person name="Liu S."/>
            <person name="Wang W."/>
            <person name="Yuan L."/>
            <person name="Cao M."/>
            <person name="McDermott J."/>
            <person name="Samudrala R."/>
            <person name="Wang J."/>
            <person name="Wong G.K."/>
            <person name="Yang H."/>
        </authorList>
    </citation>
    <scope>NUCLEOTIDE SEQUENCE [LARGE SCALE GENOMIC DNA]</scope>
</reference>
<proteinExistence type="inferred from homology"/>
<evidence type="ECO:0000256" key="3">
    <source>
        <dbReference type="ARBA" id="ARBA00022723"/>
    </source>
</evidence>
<dbReference type="InterPro" id="IPR036396">
    <property type="entry name" value="Cyt_P450_sf"/>
</dbReference>
<sequence>MARAAAAFVFVSLTLLCNASSQGEGAAAAAACRAADLVVRQRATGRVVEGKPEYAVEVANRCRWVTLRLHPVGPPLLVPHHARQDTVVAGYDVPADARVLVHVRAIAPDPASWPDRTDAFLPERFLPGAGGCDGGVDVHGQHFELLPFGSGRRISPATNLAKKMVALGVASLLQGFAWRLPDRGREHGGAGQAVHTPEVIHIGSGLLVPMKARLVVLAAAVAAAALLVSLDPRSDDVPVLEIWERDVELITVDAGGAVGPESVAFDGDGDGPYTGVSDGRVLKWLPLERRWVEHSSAVIEPHMSTMDHGMVMGHRT</sequence>
<keyword evidence="6" id="KW-0732">Signal</keyword>
<dbReference type="PANTHER" id="PTHR47944">
    <property type="entry name" value="CYTOCHROME P450 98A9"/>
    <property type="match status" value="1"/>
</dbReference>
<dbReference type="Proteomes" id="UP000007752">
    <property type="component" value="Chromosome 12"/>
</dbReference>
<dbReference type="Gene3D" id="2.120.10.30">
    <property type="entry name" value="TolB, C-terminal domain"/>
    <property type="match status" value="1"/>
</dbReference>
<dbReference type="InterPro" id="IPR011042">
    <property type="entry name" value="6-blade_b-propeller_TolB-like"/>
</dbReference>
<reference evidence="7" key="2">
    <citation type="submission" date="2008-12" db="EMBL/GenBank/DDBJ databases">
        <title>Improved gene annotation of the rice (Oryza sativa) genomes.</title>
        <authorList>
            <person name="Wang J."/>
            <person name="Li R."/>
            <person name="Fan W."/>
            <person name="Huang Q."/>
            <person name="Zhang J."/>
            <person name="Zhou Y."/>
            <person name="Hu Y."/>
            <person name="Zi S."/>
            <person name="Li J."/>
            <person name="Ni P."/>
            <person name="Zheng H."/>
            <person name="Zhang Y."/>
            <person name="Zhao M."/>
            <person name="Hao Q."/>
            <person name="McDermott J."/>
            <person name="Samudrala R."/>
            <person name="Kristiansen K."/>
            <person name="Wong G.K.-S."/>
        </authorList>
    </citation>
    <scope>NUCLEOTIDE SEQUENCE</scope>
</reference>
<evidence type="ECO:0000256" key="1">
    <source>
        <dbReference type="ARBA" id="ARBA00010617"/>
    </source>
</evidence>
<evidence type="ECO:0000256" key="6">
    <source>
        <dbReference type="SAM" id="SignalP"/>
    </source>
</evidence>
<dbReference type="SUPFAM" id="SSF48264">
    <property type="entry name" value="Cytochrome P450"/>
    <property type="match status" value="1"/>
</dbReference>
<protein>
    <submittedName>
        <fullName evidence="7">Uncharacterized protein</fullName>
    </submittedName>
</protein>
<dbReference type="EMBL" id="CM000149">
    <property type="protein sequence ID" value="EAZ19594.1"/>
    <property type="molecule type" value="Genomic_DNA"/>
</dbReference>
<keyword evidence="3" id="KW-0479">Metal-binding</keyword>
<dbReference type="AlphaFoldDB" id="A3CET1"/>
<keyword evidence="2" id="KW-0349">Heme</keyword>
<evidence type="ECO:0000256" key="2">
    <source>
        <dbReference type="ARBA" id="ARBA00022617"/>
    </source>
</evidence>
<dbReference type="GO" id="GO:0004497">
    <property type="term" value="F:monooxygenase activity"/>
    <property type="evidence" value="ECO:0007669"/>
    <property type="project" value="InterPro"/>
</dbReference>
<dbReference type="GO" id="GO:0016705">
    <property type="term" value="F:oxidoreductase activity, acting on paired donors, with incorporation or reduction of molecular oxygen"/>
    <property type="evidence" value="ECO:0007669"/>
    <property type="project" value="InterPro"/>
</dbReference>
<evidence type="ECO:0000313" key="7">
    <source>
        <dbReference type="EMBL" id="EAZ19594.1"/>
    </source>
</evidence>
<dbReference type="PANTHER" id="PTHR47944:SF3">
    <property type="entry name" value="TRIMETHYLTRIDECATETRAENE SYNTHASE"/>
    <property type="match status" value="1"/>
</dbReference>
<dbReference type="InterPro" id="IPR011045">
    <property type="entry name" value="N2O_reductase_N"/>
</dbReference>
<accession>A3CET1</accession>
<dbReference type="GO" id="GO:0005506">
    <property type="term" value="F:iron ion binding"/>
    <property type="evidence" value="ECO:0007669"/>
    <property type="project" value="InterPro"/>
</dbReference>
<evidence type="ECO:0000256" key="4">
    <source>
        <dbReference type="ARBA" id="ARBA00023002"/>
    </source>
</evidence>
<organism evidence="7">
    <name type="scientific">Oryza sativa subsp. japonica</name>
    <name type="common">Rice</name>
    <dbReference type="NCBI Taxonomy" id="39947"/>
    <lineage>
        <taxon>Eukaryota</taxon>
        <taxon>Viridiplantae</taxon>
        <taxon>Streptophyta</taxon>
        <taxon>Embryophyta</taxon>
        <taxon>Tracheophyta</taxon>
        <taxon>Spermatophyta</taxon>
        <taxon>Magnoliopsida</taxon>
        <taxon>Liliopsida</taxon>
        <taxon>Poales</taxon>
        <taxon>Poaceae</taxon>
        <taxon>BOP clade</taxon>
        <taxon>Oryzoideae</taxon>
        <taxon>Oryzeae</taxon>
        <taxon>Oryzinae</taxon>
        <taxon>Oryza</taxon>
        <taxon>Oryza sativa</taxon>
    </lineage>
</organism>
<dbReference type="InterPro" id="IPR001128">
    <property type="entry name" value="Cyt_P450"/>
</dbReference>
<keyword evidence="5" id="KW-0408">Iron</keyword>
<feature type="signal peptide" evidence="6">
    <location>
        <begin position="1"/>
        <end position="19"/>
    </location>
</feature>
<dbReference type="SUPFAM" id="SSF50974">
    <property type="entry name" value="Nitrous oxide reductase, N-terminal domain"/>
    <property type="match status" value="1"/>
</dbReference>
<evidence type="ECO:0000256" key="5">
    <source>
        <dbReference type="ARBA" id="ARBA00023004"/>
    </source>
</evidence>
<dbReference type="GO" id="GO:0020037">
    <property type="term" value="F:heme binding"/>
    <property type="evidence" value="ECO:0007669"/>
    <property type="project" value="InterPro"/>
</dbReference>
<feature type="chain" id="PRO_5002651781" evidence="6">
    <location>
        <begin position="20"/>
        <end position="316"/>
    </location>
</feature>
<dbReference type="Pfam" id="PF00067">
    <property type="entry name" value="p450"/>
    <property type="match status" value="1"/>
</dbReference>
<name>A3CET1_ORYSJ</name>
<keyword evidence="4" id="KW-0560">Oxidoreductase</keyword>